<feature type="compositionally biased region" description="Basic and acidic residues" evidence="8">
    <location>
        <begin position="697"/>
        <end position="714"/>
    </location>
</feature>
<dbReference type="GO" id="GO:0044611">
    <property type="term" value="C:nuclear pore inner ring"/>
    <property type="evidence" value="ECO:0007669"/>
    <property type="project" value="TreeGrafter"/>
</dbReference>
<name>A0A2G9SJF5_AQUCT</name>
<evidence type="ECO:0000256" key="4">
    <source>
        <dbReference type="ARBA" id="ARBA00022927"/>
    </source>
</evidence>
<keyword evidence="6" id="KW-0906">Nuclear pore complex</keyword>
<keyword evidence="11" id="KW-1185">Reference proteome</keyword>
<dbReference type="Proteomes" id="UP000228934">
    <property type="component" value="Unassembled WGS sequence"/>
</dbReference>
<evidence type="ECO:0000256" key="2">
    <source>
        <dbReference type="ARBA" id="ARBA00022448"/>
    </source>
</evidence>
<dbReference type="GO" id="GO:0051028">
    <property type="term" value="P:mRNA transport"/>
    <property type="evidence" value="ECO:0007669"/>
    <property type="project" value="UniProtKB-KW"/>
</dbReference>
<keyword evidence="7" id="KW-0539">Nucleus</keyword>
<evidence type="ECO:0000313" key="11">
    <source>
        <dbReference type="Proteomes" id="UP000228934"/>
    </source>
</evidence>
<gene>
    <name evidence="10" type="ORF">AB205_0080430</name>
</gene>
<evidence type="ECO:0000313" key="10">
    <source>
        <dbReference type="EMBL" id="PIO39653.1"/>
    </source>
</evidence>
<dbReference type="Pfam" id="PF21093">
    <property type="entry name" value="Nup188_N-subdom_III"/>
    <property type="match status" value="2"/>
</dbReference>
<feature type="region of interest" description="Disordered" evidence="8">
    <location>
        <begin position="691"/>
        <end position="714"/>
    </location>
</feature>
<keyword evidence="2" id="KW-0813">Transport</keyword>
<keyword evidence="3" id="KW-0509">mRNA transport</keyword>
<comment type="subcellular location">
    <subcellularLocation>
        <location evidence="1">Nucleus</location>
        <location evidence="1">Nuclear pore complex</location>
    </subcellularLocation>
</comment>
<keyword evidence="5" id="KW-0811">Translocation</keyword>
<evidence type="ECO:0000256" key="1">
    <source>
        <dbReference type="ARBA" id="ARBA00004567"/>
    </source>
</evidence>
<organism evidence="10 11">
    <name type="scientific">Aquarana catesbeiana</name>
    <name type="common">American bullfrog</name>
    <name type="synonym">Rana catesbeiana</name>
    <dbReference type="NCBI Taxonomy" id="8400"/>
    <lineage>
        <taxon>Eukaryota</taxon>
        <taxon>Metazoa</taxon>
        <taxon>Chordata</taxon>
        <taxon>Craniata</taxon>
        <taxon>Vertebrata</taxon>
        <taxon>Euteleostomi</taxon>
        <taxon>Amphibia</taxon>
        <taxon>Batrachia</taxon>
        <taxon>Anura</taxon>
        <taxon>Neobatrachia</taxon>
        <taxon>Ranoidea</taxon>
        <taxon>Ranidae</taxon>
        <taxon>Aquarana</taxon>
    </lineage>
</organism>
<reference evidence="11" key="1">
    <citation type="journal article" date="2017" name="Nat. Commun.">
        <title>The North American bullfrog draft genome provides insight into hormonal regulation of long noncoding RNA.</title>
        <authorList>
            <person name="Hammond S.A."/>
            <person name="Warren R.L."/>
            <person name="Vandervalk B.P."/>
            <person name="Kucuk E."/>
            <person name="Khan H."/>
            <person name="Gibb E.A."/>
            <person name="Pandoh P."/>
            <person name="Kirk H."/>
            <person name="Zhao Y."/>
            <person name="Jones M."/>
            <person name="Mungall A.J."/>
            <person name="Coope R."/>
            <person name="Pleasance S."/>
            <person name="Moore R.A."/>
            <person name="Holt R.A."/>
            <person name="Round J.M."/>
            <person name="Ohora S."/>
            <person name="Walle B.V."/>
            <person name="Veldhoen N."/>
            <person name="Helbing C.C."/>
            <person name="Birol I."/>
        </authorList>
    </citation>
    <scope>NUCLEOTIDE SEQUENCE [LARGE SCALE GENOMIC DNA]</scope>
</reference>
<dbReference type="OrthoDB" id="102511at2759"/>
<protein>
    <recommendedName>
        <fullName evidence="9">Nucleoporin Nup188 N-terminal subdomain III domain-containing protein</fullName>
    </recommendedName>
</protein>
<dbReference type="GO" id="GO:0006405">
    <property type="term" value="P:RNA export from nucleus"/>
    <property type="evidence" value="ECO:0007669"/>
    <property type="project" value="TreeGrafter"/>
</dbReference>
<dbReference type="AlphaFoldDB" id="A0A2G9SJF5"/>
<evidence type="ECO:0000256" key="8">
    <source>
        <dbReference type="SAM" id="MobiDB-lite"/>
    </source>
</evidence>
<evidence type="ECO:0000256" key="3">
    <source>
        <dbReference type="ARBA" id="ARBA00022816"/>
    </source>
</evidence>
<dbReference type="GO" id="GO:0017056">
    <property type="term" value="F:structural constituent of nuclear pore"/>
    <property type="evidence" value="ECO:0007669"/>
    <property type="project" value="InterPro"/>
</dbReference>
<feature type="domain" description="Nucleoporin Nup188 N-terminal subdomain III" evidence="9">
    <location>
        <begin position="162"/>
        <end position="322"/>
    </location>
</feature>
<evidence type="ECO:0000256" key="6">
    <source>
        <dbReference type="ARBA" id="ARBA00023132"/>
    </source>
</evidence>
<proteinExistence type="predicted"/>
<feature type="domain" description="Nucleoporin Nup188 N-terminal subdomain III" evidence="9">
    <location>
        <begin position="325"/>
        <end position="379"/>
    </location>
</feature>
<accession>A0A2G9SJF5</accession>
<dbReference type="PANTHER" id="PTHR31431:SF1">
    <property type="entry name" value="NUCLEOPORIN NUP188"/>
    <property type="match status" value="1"/>
</dbReference>
<keyword evidence="4" id="KW-0653">Protein transport</keyword>
<dbReference type="InterPro" id="IPR044840">
    <property type="entry name" value="Nup188"/>
</dbReference>
<sequence>MLYLFPGRTKRSNTADCPVLPSTLRPVSSSLEPWTVEEERAVGLGSQHIAERLRQVPIHACRYTAQNDCLHVYEGSNLWRSWYSHIQLGKAVKHLQPYGKSPNECDMDSPTFCFLNCQVSFCQPIFPFSLILFSKNYTHDPAQKLVFCFPPTLVDSTEGMSAGGFGTLLGIEQTLGEYNVTISFLRLITTLVKGQLGSTQSQGLVPCIMFVLREMLPNYHRWRYNSHGVRENLGYLMLNLIHAILNLCPDTDQRSSSPSLQTLCIYTLTNTEAGQAIINIMGIGVDTINQVMASQSGSSGTEGQGQMLMQTVKLAFSITNNVAPMSVYACLGSDAAAIRDAFLNRLECSIEDMQIKVMTLEFLTVAVETQPGLIELFLNLDVKNKSDGTKEYSLGQWSCLQVVLDLIDLKKSDRFWCTPQLHRSAIAFLHALWQDRRDSAMSVLRTKPHFWENLTGPVFGTLVSPSDSSDLSVLETCAFIMRILCLEIYYVVRGSLDNSLKSILAKFSKEGRFTYWSNYVHSLVLRVAEMEGSCSSLTEYHMLLSAWRILLIISTHFEDVMHLTDTKVRQQLFQDILDGAEHLVPNSVACMDLGSMLCVLMLILLRRWKCELASPENILKSLGKILEGVLQADERQAEKTKARVFSALISVLEMKQLKASKIPQYEQLVLSVCENLQEEVVVLVSQTRPEVTSADGGEDKDSMETEDTPRAKQKDLPDGVCVLALHLAKELCQADEDGDQWLQVTRKLPMLPMLFSALEVSLRVKQNLHFCEAALHLLFTLAKTHQGAAAIAGSGITQSVCLPLLNVYQMTSNGGSMVQTPLSSRKILDAPSWPGVYRLTITLMERLLKTLRYNFLTEALDFVGVHQERILQCLGAVRTVQNLACLEEADHSVGFLLQLSNFIKEWHFHLPQFMKDIQVSLCYLCQSCTSLLYSRKMLQHYLQIKSGEAVTSGTASRGQRTPQTPSVQPTPESEALELRALRSVQFSLLKILSKTLSTLRAFTPDLSQILQPLDLSQYQMLLALNFTTPAFDADVAPSFGTFLATVNVMLNMLGEMDKKKDPPFPSAPFSSLSEESKTLRPLLLFIIENCFYLLISQALRYLRDPSVHPRDKQRMKQELASELSTLVSSLSRYMRRGISSSPAAGHLPSPQLKVGTSLKVAPEAQEPIIQLVQAFIRHVQR</sequence>
<evidence type="ECO:0000259" key="9">
    <source>
        <dbReference type="Pfam" id="PF21093"/>
    </source>
</evidence>
<evidence type="ECO:0000256" key="7">
    <source>
        <dbReference type="ARBA" id="ARBA00023242"/>
    </source>
</evidence>
<feature type="region of interest" description="Disordered" evidence="8">
    <location>
        <begin position="952"/>
        <end position="971"/>
    </location>
</feature>
<dbReference type="GO" id="GO:0006606">
    <property type="term" value="P:protein import into nucleus"/>
    <property type="evidence" value="ECO:0007669"/>
    <property type="project" value="TreeGrafter"/>
</dbReference>
<dbReference type="EMBL" id="KV924148">
    <property type="protein sequence ID" value="PIO39653.1"/>
    <property type="molecule type" value="Genomic_DNA"/>
</dbReference>
<dbReference type="InterPro" id="IPR048883">
    <property type="entry name" value="Nup188_N-subdom_III"/>
</dbReference>
<evidence type="ECO:0000256" key="5">
    <source>
        <dbReference type="ARBA" id="ARBA00023010"/>
    </source>
</evidence>
<dbReference type="PANTHER" id="PTHR31431">
    <property type="entry name" value="NUCLEOPORIN NUP188 HOMOLOG"/>
    <property type="match status" value="1"/>
</dbReference>